<organism evidence="1 2">
    <name type="scientific">Actinomadura viridis</name>
    <dbReference type="NCBI Taxonomy" id="58110"/>
    <lineage>
        <taxon>Bacteria</taxon>
        <taxon>Bacillati</taxon>
        <taxon>Actinomycetota</taxon>
        <taxon>Actinomycetes</taxon>
        <taxon>Streptosporangiales</taxon>
        <taxon>Thermomonosporaceae</taxon>
        <taxon>Actinomadura</taxon>
    </lineage>
</organism>
<gene>
    <name evidence="1" type="ORF">IW256_001314</name>
</gene>
<comment type="caution">
    <text evidence="1">The sequence shown here is derived from an EMBL/GenBank/DDBJ whole genome shotgun (WGS) entry which is preliminary data.</text>
</comment>
<accession>A0A931GL84</accession>
<sequence length="42" mass="4780">MRPALVGRRVRVVTRPGLRRVRLVLVLLLVGRGRLRRPPLVG</sequence>
<dbReference type="Proteomes" id="UP000614047">
    <property type="component" value="Unassembled WGS sequence"/>
</dbReference>
<reference evidence="1" key="1">
    <citation type="submission" date="2020-11" db="EMBL/GenBank/DDBJ databases">
        <title>Sequencing the genomes of 1000 actinobacteria strains.</title>
        <authorList>
            <person name="Klenk H.-P."/>
        </authorList>
    </citation>
    <scope>NUCLEOTIDE SEQUENCE</scope>
    <source>
        <strain evidence="1">DSM 43175</strain>
    </source>
</reference>
<proteinExistence type="predicted"/>
<dbReference type="EMBL" id="JADOUA010000001">
    <property type="protein sequence ID" value="MBG6087201.1"/>
    <property type="molecule type" value="Genomic_DNA"/>
</dbReference>
<keyword evidence="2" id="KW-1185">Reference proteome</keyword>
<evidence type="ECO:0000313" key="2">
    <source>
        <dbReference type="Proteomes" id="UP000614047"/>
    </source>
</evidence>
<dbReference type="AlphaFoldDB" id="A0A931GL84"/>
<evidence type="ECO:0000313" key="1">
    <source>
        <dbReference type="EMBL" id="MBG6087201.1"/>
    </source>
</evidence>
<name>A0A931GL84_9ACTN</name>
<protein>
    <submittedName>
        <fullName evidence="1">Uncharacterized protein</fullName>
    </submittedName>
</protein>
<dbReference type="RefSeq" id="WP_269217915.1">
    <property type="nucleotide sequence ID" value="NZ_BAABES010000006.1"/>
</dbReference>